<dbReference type="AlphaFoldDB" id="A0A4C1UDM5"/>
<dbReference type="EMBL" id="BGZK01000163">
    <property type="protein sequence ID" value="GBP24551.1"/>
    <property type="molecule type" value="Genomic_DNA"/>
</dbReference>
<protein>
    <submittedName>
        <fullName evidence="1">Uncharacterized protein</fullName>
    </submittedName>
</protein>
<organism evidence="1 2">
    <name type="scientific">Eumeta variegata</name>
    <name type="common">Bagworm moth</name>
    <name type="synonym">Eumeta japonica</name>
    <dbReference type="NCBI Taxonomy" id="151549"/>
    <lineage>
        <taxon>Eukaryota</taxon>
        <taxon>Metazoa</taxon>
        <taxon>Ecdysozoa</taxon>
        <taxon>Arthropoda</taxon>
        <taxon>Hexapoda</taxon>
        <taxon>Insecta</taxon>
        <taxon>Pterygota</taxon>
        <taxon>Neoptera</taxon>
        <taxon>Endopterygota</taxon>
        <taxon>Lepidoptera</taxon>
        <taxon>Glossata</taxon>
        <taxon>Ditrysia</taxon>
        <taxon>Tineoidea</taxon>
        <taxon>Psychidae</taxon>
        <taxon>Oiketicinae</taxon>
        <taxon>Eumeta</taxon>
    </lineage>
</organism>
<proteinExistence type="predicted"/>
<reference evidence="1 2" key="1">
    <citation type="journal article" date="2019" name="Commun. Biol.">
        <title>The bagworm genome reveals a unique fibroin gene that provides high tensile strength.</title>
        <authorList>
            <person name="Kono N."/>
            <person name="Nakamura H."/>
            <person name="Ohtoshi R."/>
            <person name="Tomita M."/>
            <person name="Numata K."/>
            <person name="Arakawa K."/>
        </authorList>
    </citation>
    <scope>NUCLEOTIDE SEQUENCE [LARGE SCALE GENOMIC DNA]</scope>
</reference>
<sequence length="130" mass="14817">MDKHVANIHIIDTFYSGSERTEKKGGKKKRSSYLGRFLFNTLKIYGNIFLTSKLGHSTSARWAHRRGGDARLKSPIKIAGSTLLARLRSNFKTFHFIPQEFLCPLPPSPRWIARWPPLARLILKAALKNS</sequence>
<accession>A0A4C1UDM5</accession>
<gene>
    <name evidence="1" type="ORF">EVAR_79459_1</name>
</gene>
<evidence type="ECO:0000313" key="1">
    <source>
        <dbReference type="EMBL" id="GBP24551.1"/>
    </source>
</evidence>
<name>A0A4C1UDM5_EUMVA</name>
<keyword evidence="2" id="KW-1185">Reference proteome</keyword>
<comment type="caution">
    <text evidence="1">The sequence shown here is derived from an EMBL/GenBank/DDBJ whole genome shotgun (WGS) entry which is preliminary data.</text>
</comment>
<dbReference type="Proteomes" id="UP000299102">
    <property type="component" value="Unassembled WGS sequence"/>
</dbReference>
<evidence type="ECO:0000313" key="2">
    <source>
        <dbReference type="Proteomes" id="UP000299102"/>
    </source>
</evidence>